<sequence length="494" mass="55747">MSFVPTRPGTAYLCPDSGVTRGSDLKRRWEAMTGAVSSPVLICTVGYRYVPFLSGNESRHQEADDVSNKPAISHNDRVISYKHCARHGIDCTYIHCAKMNWKRLVLPGISAPFATTPLGGCVEDVGREERPMLCSTSTECTRYITHLLRNGRGCTHGEERVQNTTTFVVRAGRWIRTKVDQRQQNLPFPFTSSLARFDVELTRRFVWWVQHGIFESTLHPSLCQPVALKLYDDLNFPSPSLRHSKQLPVLKISCAVLDLTKGVDRNVWGTGAKPHLPQLYSRFLSPYWTASAAFAMVVGVRLSLTARLPVPVYRAIQVAHGSLFVLVRKWKGTIESVATARYELLGAWNIFQSLTFGATVFSVRLRRLSIPQQILVMKADVDEGRCGQETMKMCGGRQTRVNANDIDATLSTRWLYSTSPGCTRFIVDLRTGCSYSARMRRGGRERYPAHGACEKLGGYGERDGRAWWKSTDRRYDYNIYPSRPSPRLLVATRR</sequence>
<dbReference type="OrthoDB" id="10570035at2759"/>
<dbReference type="EMBL" id="KZ293699">
    <property type="protein sequence ID" value="PBK84269.1"/>
    <property type="molecule type" value="Genomic_DNA"/>
</dbReference>
<evidence type="ECO:0000313" key="2">
    <source>
        <dbReference type="Proteomes" id="UP000217790"/>
    </source>
</evidence>
<accession>A0A2H3CMG2</accession>
<protein>
    <submittedName>
        <fullName evidence="1">Uncharacterized protein</fullName>
    </submittedName>
</protein>
<organism evidence="1 2">
    <name type="scientific">Armillaria gallica</name>
    <name type="common">Bulbous honey fungus</name>
    <name type="synonym">Armillaria bulbosa</name>
    <dbReference type="NCBI Taxonomy" id="47427"/>
    <lineage>
        <taxon>Eukaryota</taxon>
        <taxon>Fungi</taxon>
        <taxon>Dikarya</taxon>
        <taxon>Basidiomycota</taxon>
        <taxon>Agaricomycotina</taxon>
        <taxon>Agaricomycetes</taxon>
        <taxon>Agaricomycetidae</taxon>
        <taxon>Agaricales</taxon>
        <taxon>Marasmiineae</taxon>
        <taxon>Physalacriaceae</taxon>
        <taxon>Armillaria</taxon>
    </lineage>
</organism>
<dbReference type="Proteomes" id="UP000217790">
    <property type="component" value="Unassembled WGS sequence"/>
</dbReference>
<keyword evidence="2" id="KW-1185">Reference proteome</keyword>
<dbReference type="InParanoid" id="A0A2H3CMG2"/>
<evidence type="ECO:0000313" key="1">
    <source>
        <dbReference type="EMBL" id="PBK84269.1"/>
    </source>
</evidence>
<gene>
    <name evidence="1" type="ORF">ARMGADRAFT_1088499</name>
</gene>
<reference evidence="2" key="1">
    <citation type="journal article" date="2017" name="Nat. Ecol. Evol.">
        <title>Genome expansion and lineage-specific genetic innovations in the forest pathogenic fungi Armillaria.</title>
        <authorList>
            <person name="Sipos G."/>
            <person name="Prasanna A.N."/>
            <person name="Walter M.C."/>
            <person name="O'Connor E."/>
            <person name="Balint B."/>
            <person name="Krizsan K."/>
            <person name="Kiss B."/>
            <person name="Hess J."/>
            <person name="Varga T."/>
            <person name="Slot J."/>
            <person name="Riley R."/>
            <person name="Boka B."/>
            <person name="Rigling D."/>
            <person name="Barry K."/>
            <person name="Lee J."/>
            <person name="Mihaltcheva S."/>
            <person name="LaButti K."/>
            <person name="Lipzen A."/>
            <person name="Waldron R."/>
            <person name="Moloney N.M."/>
            <person name="Sperisen C."/>
            <person name="Kredics L."/>
            <person name="Vagvoelgyi C."/>
            <person name="Patrignani A."/>
            <person name="Fitzpatrick D."/>
            <person name="Nagy I."/>
            <person name="Doyle S."/>
            <person name="Anderson J.B."/>
            <person name="Grigoriev I.V."/>
            <person name="Gueldener U."/>
            <person name="Muensterkoetter M."/>
            <person name="Nagy L.G."/>
        </authorList>
    </citation>
    <scope>NUCLEOTIDE SEQUENCE [LARGE SCALE GENOMIC DNA]</scope>
    <source>
        <strain evidence="2">Ar21-2</strain>
    </source>
</reference>
<dbReference type="AlphaFoldDB" id="A0A2H3CMG2"/>
<proteinExistence type="predicted"/>
<name>A0A2H3CMG2_ARMGA</name>